<name>A0AAN4HK57_BACTU</name>
<comment type="caution">
    <text evidence="1">The sequence shown here is derived from an EMBL/GenBank/DDBJ whole genome shotgun (WGS) entry which is preliminary data.</text>
</comment>
<evidence type="ECO:0000313" key="2">
    <source>
        <dbReference type="Proteomes" id="UP000013487"/>
    </source>
</evidence>
<sequence>MEIKVKCIGEDSWGRKLYQNIKNKHVYAVVDDWHYTTSKDGEPDCPLRKDICIVIVE</sequence>
<evidence type="ECO:0000313" key="1">
    <source>
        <dbReference type="EMBL" id="ERI00904.1"/>
    </source>
</evidence>
<protein>
    <submittedName>
        <fullName evidence="1">Uncharacterized protein</fullName>
    </submittedName>
</protein>
<gene>
    <name evidence="1" type="ORF">BTCBT_002459</name>
</gene>
<accession>A0AAN4HK57</accession>
<dbReference type="RefSeq" id="WP_000404135.1">
    <property type="nucleotide sequence ID" value="NZ_ARXZ02000004.1"/>
</dbReference>
<reference evidence="1 2" key="1">
    <citation type="journal article" date="2013" name="Genome Announc.">
        <title>Draft Genome Sequence of Bacillus thuringiensis var. thuringiensis Strain T01-328, a Brazilian Isolate That Produces a Soluble Pesticide Protein, Cry1Ia.</title>
        <authorList>
            <person name="Varani A.M."/>
            <person name="Lemos M.V."/>
            <person name="Fernandes C.C."/>
            <person name="Lemos E.G."/>
            <person name="Alves E.C."/>
            <person name="Desiderio J.A."/>
        </authorList>
    </citation>
    <scope>NUCLEOTIDE SEQUENCE [LARGE SCALE GENOMIC DNA]</scope>
    <source>
        <strain evidence="1 2">T01-328</strain>
    </source>
</reference>
<organism evidence="1 2">
    <name type="scientific">Bacillus thuringiensis T01-328</name>
    <dbReference type="NCBI Taxonomy" id="1324966"/>
    <lineage>
        <taxon>Bacteria</taxon>
        <taxon>Bacillati</taxon>
        <taxon>Bacillota</taxon>
        <taxon>Bacilli</taxon>
        <taxon>Bacillales</taxon>
        <taxon>Bacillaceae</taxon>
        <taxon>Bacillus</taxon>
        <taxon>Bacillus cereus group</taxon>
    </lineage>
</organism>
<dbReference type="AlphaFoldDB" id="A0AAN4HK57"/>
<proteinExistence type="predicted"/>
<dbReference type="EMBL" id="ARXZ02000004">
    <property type="protein sequence ID" value="ERI00904.1"/>
    <property type="molecule type" value="Genomic_DNA"/>
</dbReference>
<dbReference type="Proteomes" id="UP000013487">
    <property type="component" value="Unassembled WGS sequence"/>
</dbReference>